<sequence>MDLEAVEAYMVQKMGSDSSGHDYFHALRVRNTALSIAKHENSADIEVVVCAALLHDVPDPKVCKSIPETKLECKQVLARCGMDEKRIEHVMHIIETLGFKGNIAKREMDTLEGKIVQDADRLDAIGAIGVARAFAFGGANERLMWDPSIAPQTYKNEAEYRSAKSSTLNHFDEKLLLIKDLMQTESGKKVAELRHKYLADFKQKFIDEWYGNDIKEVLE</sequence>
<protein>
    <submittedName>
        <fullName evidence="2">HD domain containing protein</fullName>
    </submittedName>
</protein>
<dbReference type="EMBL" id="DS113191">
    <property type="protein sequence ID" value="EAY21302.1"/>
    <property type="molecule type" value="Genomic_DNA"/>
</dbReference>
<organism evidence="2 3">
    <name type="scientific">Trichomonas vaginalis (strain ATCC PRA-98 / G3)</name>
    <dbReference type="NCBI Taxonomy" id="412133"/>
    <lineage>
        <taxon>Eukaryota</taxon>
        <taxon>Metamonada</taxon>
        <taxon>Parabasalia</taxon>
        <taxon>Trichomonadida</taxon>
        <taxon>Trichomonadidae</taxon>
        <taxon>Trichomonas</taxon>
    </lineage>
</organism>
<dbReference type="Proteomes" id="UP000001542">
    <property type="component" value="Unassembled WGS sequence"/>
</dbReference>
<dbReference type="InParanoid" id="A2DE84"/>
<dbReference type="CDD" id="cd00077">
    <property type="entry name" value="HDc"/>
    <property type="match status" value="1"/>
</dbReference>
<accession>A2DE84</accession>
<dbReference type="InterPro" id="IPR006674">
    <property type="entry name" value="HD_domain"/>
</dbReference>
<dbReference type="VEuPathDB" id="TrichDB:TVAG_166770"/>
<reference evidence="2" key="2">
    <citation type="journal article" date="2007" name="Science">
        <title>Draft genome sequence of the sexually transmitted pathogen Trichomonas vaginalis.</title>
        <authorList>
            <person name="Carlton J.M."/>
            <person name="Hirt R.P."/>
            <person name="Silva J.C."/>
            <person name="Delcher A.L."/>
            <person name="Schatz M."/>
            <person name="Zhao Q."/>
            <person name="Wortman J.R."/>
            <person name="Bidwell S.L."/>
            <person name="Alsmark U.C.M."/>
            <person name="Besteiro S."/>
            <person name="Sicheritz-Ponten T."/>
            <person name="Noel C.J."/>
            <person name="Dacks J.B."/>
            <person name="Foster P.G."/>
            <person name="Simillion C."/>
            <person name="Van de Peer Y."/>
            <person name="Miranda-Saavedra D."/>
            <person name="Barton G.J."/>
            <person name="Westrop G.D."/>
            <person name="Mueller S."/>
            <person name="Dessi D."/>
            <person name="Fiori P.L."/>
            <person name="Ren Q."/>
            <person name="Paulsen I."/>
            <person name="Zhang H."/>
            <person name="Bastida-Corcuera F.D."/>
            <person name="Simoes-Barbosa A."/>
            <person name="Brown M.T."/>
            <person name="Hayes R.D."/>
            <person name="Mukherjee M."/>
            <person name="Okumura C.Y."/>
            <person name="Schneider R."/>
            <person name="Smith A.J."/>
            <person name="Vanacova S."/>
            <person name="Villalvazo M."/>
            <person name="Haas B.J."/>
            <person name="Pertea M."/>
            <person name="Feldblyum T.V."/>
            <person name="Utterback T.R."/>
            <person name="Shu C.L."/>
            <person name="Osoegawa K."/>
            <person name="de Jong P.J."/>
            <person name="Hrdy I."/>
            <person name="Horvathova L."/>
            <person name="Zubacova Z."/>
            <person name="Dolezal P."/>
            <person name="Malik S.B."/>
            <person name="Logsdon J.M. Jr."/>
            <person name="Henze K."/>
            <person name="Gupta A."/>
            <person name="Wang C.C."/>
            <person name="Dunne R.L."/>
            <person name="Upcroft J.A."/>
            <person name="Upcroft P."/>
            <person name="White O."/>
            <person name="Salzberg S.L."/>
            <person name="Tang P."/>
            <person name="Chiu C.-H."/>
            <person name="Lee Y.-S."/>
            <person name="Embley T.M."/>
            <person name="Coombs G.H."/>
            <person name="Mottram J.C."/>
            <person name="Tachezy J."/>
            <person name="Fraser-Liggett C.M."/>
            <person name="Johnson P.J."/>
        </authorList>
    </citation>
    <scope>NUCLEOTIDE SEQUENCE [LARGE SCALE GENOMIC DNA]</scope>
    <source>
        <strain evidence="2">G3</strain>
    </source>
</reference>
<dbReference type="KEGG" id="tva:5466850"/>
<dbReference type="PANTHER" id="PTHR33594">
    <property type="entry name" value="SUPERFAMILY HYDROLASE, PUTATIVE (AFU_ORTHOLOGUE AFUA_1G03035)-RELATED"/>
    <property type="match status" value="1"/>
</dbReference>
<dbReference type="VEuPathDB" id="TrichDB:TVAGG3_0175960"/>
<name>A2DE84_TRIV3</name>
<dbReference type="Gene3D" id="1.20.58.1910">
    <property type="match status" value="1"/>
</dbReference>
<dbReference type="SMART" id="SM00471">
    <property type="entry name" value="HDc"/>
    <property type="match status" value="1"/>
</dbReference>
<dbReference type="InterPro" id="IPR003607">
    <property type="entry name" value="HD/PDEase_dom"/>
</dbReference>
<keyword evidence="3" id="KW-1185">Reference proteome</keyword>
<dbReference type="STRING" id="5722.A2DE84"/>
<feature type="domain" description="HD/PDEase" evidence="1">
    <location>
        <begin position="18"/>
        <end position="134"/>
    </location>
</feature>
<evidence type="ECO:0000313" key="2">
    <source>
        <dbReference type="EMBL" id="EAY21302.1"/>
    </source>
</evidence>
<dbReference type="RefSeq" id="XP_001582288.1">
    <property type="nucleotide sequence ID" value="XM_001582238.1"/>
</dbReference>
<evidence type="ECO:0000259" key="1">
    <source>
        <dbReference type="SMART" id="SM00471"/>
    </source>
</evidence>
<dbReference type="PANTHER" id="PTHR33594:SF1">
    <property type="entry name" value="HD_PDEASE DOMAIN-CONTAINING PROTEIN"/>
    <property type="match status" value="1"/>
</dbReference>
<dbReference type="OrthoDB" id="16547at2759"/>
<evidence type="ECO:0000313" key="3">
    <source>
        <dbReference type="Proteomes" id="UP000001542"/>
    </source>
</evidence>
<dbReference type="AlphaFoldDB" id="A2DE84"/>
<dbReference type="OMA" id="GHDWFHI"/>
<proteinExistence type="predicted"/>
<dbReference type="Pfam" id="PF01966">
    <property type="entry name" value="HD"/>
    <property type="match status" value="1"/>
</dbReference>
<gene>
    <name evidence="2" type="ORF">TVAG_166770</name>
</gene>
<dbReference type="SMR" id="A2DE84"/>
<reference evidence="2" key="1">
    <citation type="submission" date="2006-10" db="EMBL/GenBank/DDBJ databases">
        <authorList>
            <person name="Amadeo P."/>
            <person name="Zhao Q."/>
            <person name="Wortman J."/>
            <person name="Fraser-Liggett C."/>
            <person name="Carlton J."/>
        </authorList>
    </citation>
    <scope>NUCLEOTIDE SEQUENCE</scope>
    <source>
        <strain evidence="2">G3</strain>
    </source>
</reference>
<dbReference type="SUPFAM" id="SSF109604">
    <property type="entry name" value="HD-domain/PDEase-like"/>
    <property type="match status" value="1"/>
</dbReference>
<dbReference type="eggNOG" id="ENOG502QSR7">
    <property type="taxonomic scope" value="Eukaryota"/>
</dbReference>
<dbReference type="Gene3D" id="1.10.472.50">
    <property type="entry name" value="HD-domain/PDEase-like"/>
    <property type="match status" value="1"/>
</dbReference>